<dbReference type="Gene3D" id="1.20.120.1080">
    <property type="match status" value="1"/>
</dbReference>
<evidence type="ECO:0000256" key="2">
    <source>
        <dbReference type="ARBA" id="ARBA00022741"/>
    </source>
</evidence>
<feature type="domain" description="Helicase ATP-binding" evidence="8">
    <location>
        <begin position="576"/>
        <end position="741"/>
    </location>
</feature>
<dbReference type="Pfam" id="PF21010">
    <property type="entry name" value="HA2_C"/>
    <property type="match status" value="1"/>
</dbReference>
<dbReference type="Pfam" id="PF04408">
    <property type="entry name" value="WHD_HA2"/>
    <property type="match status" value="1"/>
</dbReference>
<feature type="region of interest" description="Disordered" evidence="7">
    <location>
        <begin position="172"/>
        <end position="208"/>
    </location>
</feature>
<feature type="compositionally biased region" description="Basic and acidic residues" evidence="7">
    <location>
        <begin position="534"/>
        <end position="543"/>
    </location>
</feature>
<dbReference type="SMART" id="SM00490">
    <property type="entry name" value="HELICc"/>
    <property type="match status" value="1"/>
</dbReference>
<keyword evidence="3" id="KW-0378">Hydrolase</keyword>
<gene>
    <name evidence="10" type="ORF">QCA50_002292</name>
</gene>
<reference evidence="10 11" key="1">
    <citation type="submission" date="2022-09" db="EMBL/GenBank/DDBJ databases">
        <authorList>
            <person name="Palmer J.M."/>
        </authorList>
    </citation>
    <scope>NUCLEOTIDE SEQUENCE [LARGE SCALE GENOMIC DNA]</scope>
    <source>
        <strain evidence="10 11">DSM 7382</strain>
    </source>
</reference>
<evidence type="ECO:0000313" key="10">
    <source>
        <dbReference type="EMBL" id="KAK7695102.1"/>
    </source>
</evidence>
<organism evidence="10 11">
    <name type="scientific">Cerrena zonata</name>
    <dbReference type="NCBI Taxonomy" id="2478898"/>
    <lineage>
        <taxon>Eukaryota</taxon>
        <taxon>Fungi</taxon>
        <taxon>Dikarya</taxon>
        <taxon>Basidiomycota</taxon>
        <taxon>Agaricomycotina</taxon>
        <taxon>Agaricomycetes</taxon>
        <taxon>Polyporales</taxon>
        <taxon>Cerrenaceae</taxon>
        <taxon>Cerrena</taxon>
    </lineage>
</organism>
<dbReference type="CDD" id="cd18791">
    <property type="entry name" value="SF2_C_RHA"/>
    <property type="match status" value="1"/>
</dbReference>
<dbReference type="SMART" id="SM00487">
    <property type="entry name" value="DEXDc"/>
    <property type="match status" value="1"/>
</dbReference>
<dbReference type="InterPro" id="IPR056328">
    <property type="entry name" value="DSRM_DHX29"/>
</dbReference>
<evidence type="ECO:0000256" key="6">
    <source>
        <dbReference type="ARBA" id="ARBA00047984"/>
    </source>
</evidence>
<dbReference type="GO" id="GO:0005524">
    <property type="term" value="F:ATP binding"/>
    <property type="evidence" value="ECO:0007669"/>
    <property type="project" value="UniProtKB-KW"/>
</dbReference>
<dbReference type="InterPro" id="IPR001650">
    <property type="entry name" value="Helicase_C-like"/>
</dbReference>
<keyword evidence="11" id="KW-1185">Reference proteome</keyword>
<proteinExistence type="predicted"/>
<dbReference type="AlphaFoldDB" id="A0AAW0GT30"/>
<protein>
    <recommendedName>
        <fullName evidence="1">RNA helicase</fullName>
        <ecNumber evidence="1">3.6.4.13</ecNumber>
    </recommendedName>
</protein>
<dbReference type="FunFam" id="3.40.50.300:FF:000500">
    <property type="entry name" value="ATP-dependent RNA helicase DHX29"/>
    <property type="match status" value="1"/>
</dbReference>
<dbReference type="GO" id="GO:0016787">
    <property type="term" value="F:hydrolase activity"/>
    <property type="evidence" value="ECO:0007669"/>
    <property type="project" value="UniProtKB-KW"/>
</dbReference>
<dbReference type="InterPro" id="IPR014001">
    <property type="entry name" value="Helicase_ATP-bd"/>
</dbReference>
<dbReference type="SMART" id="SM00847">
    <property type="entry name" value="HA2"/>
    <property type="match status" value="1"/>
</dbReference>
<evidence type="ECO:0000256" key="7">
    <source>
        <dbReference type="SAM" id="MobiDB-lite"/>
    </source>
</evidence>
<dbReference type="PANTHER" id="PTHR18934:SF267">
    <property type="entry name" value="ATP-DEPENDENT RNA HELICASE YLR419W-RELATED"/>
    <property type="match status" value="1"/>
</dbReference>
<evidence type="ECO:0000259" key="8">
    <source>
        <dbReference type="PROSITE" id="PS51192"/>
    </source>
</evidence>
<dbReference type="CDD" id="cd17917">
    <property type="entry name" value="DEXHc_RHA-like"/>
    <property type="match status" value="1"/>
</dbReference>
<dbReference type="Pfam" id="PF00270">
    <property type="entry name" value="DEAD"/>
    <property type="match status" value="1"/>
</dbReference>
<evidence type="ECO:0000313" key="11">
    <source>
        <dbReference type="Proteomes" id="UP001385951"/>
    </source>
</evidence>
<feature type="compositionally biased region" description="Basic and acidic residues" evidence="7">
    <location>
        <begin position="172"/>
        <end position="191"/>
    </location>
</feature>
<keyword evidence="5" id="KW-0067">ATP-binding</keyword>
<dbReference type="PROSITE" id="PS51192">
    <property type="entry name" value="HELICASE_ATP_BIND_1"/>
    <property type="match status" value="1"/>
</dbReference>
<evidence type="ECO:0000256" key="4">
    <source>
        <dbReference type="ARBA" id="ARBA00022806"/>
    </source>
</evidence>
<dbReference type="SUPFAM" id="SSF52540">
    <property type="entry name" value="P-loop containing nucleoside triphosphate hydrolases"/>
    <property type="match status" value="1"/>
</dbReference>
<dbReference type="GO" id="GO:0003724">
    <property type="term" value="F:RNA helicase activity"/>
    <property type="evidence" value="ECO:0007669"/>
    <property type="project" value="UniProtKB-EC"/>
</dbReference>
<feature type="region of interest" description="Disordered" evidence="7">
    <location>
        <begin position="1"/>
        <end position="39"/>
    </location>
</feature>
<dbReference type="InterPro" id="IPR048333">
    <property type="entry name" value="HA2_WH"/>
</dbReference>
<evidence type="ECO:0000256" key="5">
    <source>
        <dbReference type="ARBA" id="ARBA00022840"/>
    </source>
</evidence>
<dbReference type="EMBL" id="JASBNA010000002">
    <property type="protein sequence ID" value="KAK7695102.1"/>
    <property type="molecule type" value="Genomic_DNA"/>
</dbReference>
<feature type="region of interest" description="Disordered" evidence="7">
    <location>
        <begin position="509"/>
        <end position="546"/>
    </location>
</feature>
<feature type="domain" description="Helicase C-terminal" evidence="9">
    <location>
        <begin position="813"/>
        <end position="977"/>
    </location>
</feature>
<dbReference type="EC" id="3.6.4.13" evidence="1"/>
<dbReference type="Proteomes" id="UP001385951">
    <property type="component" value="Unassembled WGS sequence"/>
</dbReference>
<keyword evidence="4" id="KW-0347">Helicase</keyword>
<dbReference type="PROSITE" id="PS51194">
    <property type="entry name" value="HELICASE_CTER"/>
    <property type="match status" value="1"/>
</dbReference>
<dbReference type="PANTHER" id="PTHR18934">
    <property type="entry name" value="ATP-DEPENDENT RNA HELICASE"/>
    <property type="match status" value="1"/>
</dbReference>
<name>A0AAW0GT30_9APHY</name>
<dbReference type="InterPro" id="IPR007502">
    <property type="entry name" value="Helicase-assoc_dom"/>
</dbReference>
<comment type="catalytic activity">
    <reaction evidence="6">
        <text>ATP + H2O = ADP + phosphate + H(+)</text>
        <dbReference type="Rhea" id="RHEA:13065"/>
        <dbReference type="ChEBI" id="CHEBI:15377"/>
        <dbReference type="ChEBI" id="CHEBI:15378"/>
        <dbReference type="ChEBI" id="CHEBI:30616"/>
        <dbReference type="ChEBI" id="CHEBI:43474"/>
        <dbReference type="ChEBI" id="CHEBI:456216"/>
        <dbReference type="EC" id="3.6.4.13"/>
    </reaction>
</comment>
<dbReference type="Pfam" id="PF24385">
    <property type="entry name" value="DSRM_DHX29"/>
    <property type="match status" value="1"/>
</dbReference>
<dbReference type="Pfam" id="PF00271">
    <property type="entry name" value="Helicase_C"/>
    <property type="match status" value="1"/>
</dbReference>
<sequence>MPPKPRKGIVKSGNAGNSSKPTKTPPDAPKIDEKEKPLFPPGFKYPLSLLHERCQTNGWDKPSVDTRNRGNAYSFSVTLSRTPKKSSEKEIVRLEPYPPYTRPTAIEARHWGATYALYRFCNGIQLNRVLPPGPRDYWNELAEEHKNVPEHQKWMYEADPFAARKAVDERQATVAAKREAASKPIEERDNRSGSSSSSEFANAPEVKMSTALRDSVEQSIKKALVMYPEAQESIPLTLAKEDVEPVQKQLTHIGFTALQARNATSTMSQPSSLTSSLLANQAPLQACIEYLVLHVPECDLPKRFLPDTNSSESFITSAHSGRDDIKRRWMQDKAVKQLGWPLQVVRDCLSSDVGDNWPLLVKLLNRRLLGDVTDVDDPFELTGELESLDLEELEALDVQITDSHELTIPSPMAPMKLVVLLGSNRCLAVSGEPLAMYMVSTELAAYVRLHILTRILVAIKAGTFADDGEGFVMAAMRHMEEEWAHIQDNGPPDMSVALRHLLPRDADTLSDNNLEDAVPSLDKGPVRKRRTRKSKDDRSDSLVKQEFTSARTSEKYSQMLAARKRLPAFKSETQFIELLASNRCVIVIGETGSGKTTQLPQFILDSMIQNDQGSKASILITQPRRLSALGVAARVSSERMDDGSVGYAIRGENKQNHRTKLLFCTTGVVLRRLASGDKLQDVTHVIVDEVHERSVDGDLLLLQLKELMKQHKNLKVILMSATINHEIFVKYFNNAPLLEIPGFTHPVTDYYLEDVLPKITYRPMPLRGGKKVSEDEKAKEKSRYAQAGLDNDCISALQAITKADRIDYELVASVVEHIISTANKVGGILIFMPGVQEIRQCMGSIRKIGGAKVFPLHANLSNDEQRAVFAPTQGWKIVVATNVAETSITIDDIIYVVDCGRVKETQFDTESGLTRLVEQWVTRAAGRQRRGRAGRTQPGFCYKMYTRHQEDRFGAFPIPEIKRIPLESVSLTVKILHNDVKAFLGRAIDPPELAAMDHALAVLQQLGAVNQEDEVTPLGQHLSTLPLDLRLGKMLILATIFQCLDPILTVAAGLSCKPLFLNPHDRREEASSARERFATGNSDLLTDGHAYTECLRLRKEGASQSAIRTFCEDYFISPSTIRDITSLRNDLFSALASLDFIPPSSSPTDPALNVNSDNTNLVKAVILGGFWPRVARVHLPKSAIKFDKVQAGTIQRENTAKQFKFFDIRTWRGTRVLAPCIYFVRRSFVEVAVCDLFPKTGDE</sequence>
<evidence type="ECO:0000256" key="1">
    <source>
        <dbReference type="ARBA" id="ARBA00012552"/>
    </source>
</evidence>
<evidence type="ECO:0000259" key="9">
    <source>
        <dbReference type="PROSITE" id="PS51194"/>
    </source>
</evidence>
<accession>A0AAW0GT30</accession>
<dbReference type="InterPro" id="IPR011545">
    <property type="entry name" value="DEAD/DEAH_box_helicase_dom"/>
</dbReference>
<dbReference type="Gene3D" id="3.40.50.300">
    <property type="entry name" value="P-loop containing nucleotide triphosphate hydrolases"/>
    <property type="match status" value="2"/>
</dbReference>
<dbReference type="FunFam" id="1.20.120.1080:FF:000002">
    <property type="entry name" value="Putative ATP-dependent RNA helicase DHX36"/>
    <property type="match status" value="1"/>
</dbReference>
<dbReference type="InterPro" id="IPR027417">
    <property type="entry name" value="P-loop_NTPase"/>
</dbReference>
<evidence type="ECO:0000256" key="3">
    <source>
        <dbReference type="ARBA" id="ARBA00022801"/>
    </source>
</evidence>
<comment type="caution">
    <text evidence="10">The sequence shown here is derived from an EMBL/GenBank/DDBJ whole genome shotgun (WGS) entry which is preliminary data.</text>
</comment>
<keyword evidence="2" id="KW-0547">Nucleotide-binding</keyword>
<dbReference type="GO" id="GO:0003723">
    <property type="term" value="F:RNA binding"/>
    <property type="evidence" value="ECO:0007669"/>
    <property type="project" value="TreeGrafter"/>
</dbReference>